<keyword evidence="2" id="KW-0285">Flavoprotein</keyword>
<dbReference type="SMART" id="SM00903">
    <property type="entry name" value="Flavin_Reduct"/>
    <property type="match status" value="1"/>
</dbReference>
<evidence type="ECO:0000313" key="5">
    <source>
        <dbReference type="EMBL" id="TDO28533.1"/>
    </source>
</evidence>
<evidence type="ECO:0000259" key="4">
    <source>
        <dbReference type="SMART" id="SM00903"/>
    </source>
</evidence>
<proteinExistence type="inferred from homology"/>
<dbReference type="SUPFAM" id="SSF50475">
    <property type="entry name" value="FMN-binding split barrel"/>
    <property type="match status" value="1"/>
</dbReference>
<reference evidence="5 6" key="1">
    <citation type="submission" date="2019-03" db="EMBL/GenBank/DDBJ databases">
        <title>Genomic Encyclopedia of Archaeal and Bacterial Type Strains, Phase II (KMG-II): from individual species to whole genera.</title>
        <authorList>
            <person name="Goeker M."/>
        </authorList>
    </citation>
    <scope>NUCLEOTIDE SEQUENCE [LARGE SCALE GENOMIC DNA]</scope>
    <source>
        <strain evidence="5 6">DSM 28323</strain>
    </source>
</reference>
<dbReference type="PANTHER" id="PTHR43567">
    <property type="entry name" value="FLAVOREDOXIN-RELATED-RELATED"/>
    <property type="match status" value="1"/>
</dbReference>
<dbReference type="EMBL" id="SNWP01000010">
    <property type="protein sequence ID" value="TDO28533.1"/>
    <property type="molecule type" value="Genomic_DNA"/>
</dbReference>
<evidence type="ECO:0000256" key="3">
    <source>
        <dbReference type="ARBA" id="ARBA00038054"/>
    </source>
</evidence>
<dbReference type="Proteomes" id="UP000295741">
    <property type="component" value="Unassembled WGS sequence"/>
</dbReference>
<dbReference type="Pfam" id="PF01613">
    <property type="entry name" value="Flavin_Reduct"/>
    <property type="match status" value="1"/>
</dbReference>
<gene>
    <name evidence="5" type="ORF">BC659_0599</name>
</gene>
<dbReference type="InterPro" id="IPR052174">
    <property type="entry name" value="Flavoredoxin"/>
</dbReference>
<dbReference type="OrthoDB" id="670833at2"/>
<evidence type="ECO:0000256" key="2">
    <source>
        <dbReference type="ARBA" id="ARBA00022630"/>
    </source>
</evidence>
<dbReference type="Gene3D" id="2.30.110.10">
    <property type="entry name" value="Electron Transport, Fmn-binding Protein, Chain A"/>
    <property type="match status" value="1"/>
</dbReference>
<dbReference type="GO" id="GO:0010181">
    <property type="term" value="F:FMN binding"/>
    <property type="evidence" value="ECO:0007669"/>
    <property type="project" value="InterPro"/>
</dbReference>
<sequence>MPKRPWNRVNLPVYAVCSTNGEAVFNMHIITYASQISMSPKRYVCGIYEGTKTLELISTHHEFVLQLLAASQYRLVELLGKKSGHTIDKITRLERRKLLSEWNGFPILKDALAVMHLKVINHFPGGDHTGFLCDVTQYKNLNEGEPLTLDILRQHKLIRI</sequence>
<dbReference type="PANTHER" id="PTHR43567:SF1">
    <property type="entry name" value="FLAVOREDOXIN"/>
    <property type="match status" value="1"/>
</dbReference>
<dbReference type="InterPro" id="IPR012349">
    <property type="entry name" value="Split_barrel_FMN-bd"/>
</dbReference>
<organism evidence="5 6">
    <name type="scientific">Sediminibacterium goheungense</name>
    <dbReference type="NCBI Taxonomy" id="1086393"/>
    <lineage>
        <taxon>Bacteria</taxon>
        <taxon>Pseudomonadati</taxon>
        <taxon>Bacteroidota</taxon>
        <taxon>Chitinophagia</taxon>
        <taxon>Chitinophagales</taxon>
        <taxon>Chitinophagaceae</taxon>
        <taxon>Sediminibacterium</taxon>
    </lineage>
</organism>
<comment type="cofactor">
    <cofactor evidence="1">
        <name>FMN</name>
        <dbReference type="ChEBI" id="CHEBI:58210"/>
    </cofactor>
</comment>
<comment type="caution">
    <text evidence="5">The sequence shown here is derived from an EMBL/GenBank/DDBJ whole genome shotgun (WGS) entry which is preliminary data.</text>
</comment>
<feature type="domain" description="Flavin reductase like" evidence="4">
    <location>
        <begin position="6"/>
        <end position="159"/>
    </location>
</feature>
<protein>
    <submittedName>
        <fullName evidence="5">Flavin reductase (DIM6/NTAB) family NADH-FMN oxidoreductase RutF</fullName>
    </submittedName>
</protein>
<comment type="similarity">
    <text evidence="3">Belongs to the flavoredoxin family.</text>
</comment>
<evidence type="ECO:0000256" key="1">
    <source>
        <dbReference type="ARBA" id="ARBA00001917"/>
    </source>
</evidence>
<dbReference type="InterPro" id="IPR002563">
    <property type="entry name" value="Flavin_Rdtase-like_dom"/>
</dbReference>
<keyword evidence="6" id="KW-1185">Reference proteome</keyword>
<dbReference type="AlphaFoldDB" id="A0A4R6J085"/>
<dbReference type="RefSeq" id="WP_133473119.1">
    <property type="nucleotide sequence ID" value="NZ_SNWP01000010.1"/>
</dbReference>
<evidence type="ECO:0000313" key="6">
    <source>
        <dbReference type="Proteomes" id="UP000295741"/>
    </source>
</evidence>
<dbReference type="GO" id="GO:0016646">
    <property type="term" value="F:oxidoreductase activity, acting on the CH-NH group of donors, NAD or NADP as acceptor"/>
    <property type="evidence" value="ECO:0007669"/>
    <property type="project" value="UniProtKB-ARBA"/>
</dbReference>
<name>A0A4R6J085_9BACT</name>
<accession>A0A4R6J085</accession>